<dbReference type="GO" id="GO:0003677">
    <property type="term" value="F:DNA binding"/>
    <property type="evidence" value="ECO:0007669"/>
    <property type="project" value="UniProtKB-KW"/>
</dbReference>
<evidence type="ECO:0000259" key="4">
    <source>
        <dbReference type="PROSITE" id="PS50995"/>
    </source>
</evidence>
<dbReference type="InParanoid" id="F1ZDG5"/>
<keyword evidence="6" id="KW-1185">Reference proteome</keyword>
<dbReference type="PRINTS" id="PR00598">
    <property type="entry name" value="HTHMARR"/>
</dbReference>
<feature type="domain" description="HTH marR-type" evidence="4">
    <location>
        <begin position="13"/>
        <end position="146"/>
    </location>
</feature>
<dbReference type="STRING" id="983920.Y88_3603"/>
<dbReference type="Pfam" id="PF12802">
    <property type="entry name" value="MarR_2"/>
    <property type="match status" value="1"/>
</dbReference>
<evidence type="ECO:0000313" key="5">
    <source>
        <dbReference type="EMBL" id="EGD57294.1"/>
    </source>
</evidence>
<dbReference type="PANTHER" id="PTHR33164:SF43">
    <property type="entry name" value="HTH-TYPE TRANSCRIPTIONAL REPRESSOR YETL"/>
    <property type="match status" value="1"/>
</dbReference>
<dbReference type="GO" id="GO:0003700">
    <property type="term" value="F:DNA-binding transcription factor activity"/>
    <property type="evidence" value="ECO:0007669"/>
    <property type="project" value="InterPro"/>
</dbReference>
<keyword evidence="3" id="KW-0804">Transcription</keyword>
<dbReference type="Gene3D" id="1.10.10.10">
    <property type="entry name" value="Winged helix-like DNA-binding domain superfamily/Winged helix DNA-binding domain"/>
    <property type="match status" value="1"/>
</dbReference>
<dbReference type="InterPro" id="IPR039422">
    <property type="entry name" value="MarR/SlyA-like"/>
</dbReference>
<evidence type="ECO:0000256" key="1">
    <source>
        <dbReference type="ARBA" id="ARBA00023015"/>
    </source>
</evidence>
<evidence type="ECO:0000313" key="6">
    <source>
        <dbReference type="Proteomes" id="UP000004728"/>
    </source>
</evidence>
<name>F1ZDG5_9SPHN</name>
<protein>
    <submittedName>
        <fullName evidence="5">MarR family transcriptional regulator</fullName>
    </submittedName>
</protein>
<dbReference type="InterPro" id="IPR036390">
    <property type="entry name" value="WH_DNA-bd_sf"/>
</dbReference>
<dbReference type="HOGENOM" id="CLU_083287_8_0_5"/>
<dbReference type="AlphaFoldDB" id="F1ZDG5"/>
<dbReference type="PANTHER" id="PTHR33164">
    <property type="entry name" value="TRANSCRIPTIONAL REGULATOR, MARR FAMILY"/>
    <property type="match status" value="1"/>
</dbReference>
<keyword evidence="2" id="KW-0238">DNA-binding</keyword>
<comment type="caution">
    <text evidence="5">The sequence shown here is derived from an EMBL/GenBank/DDBJ whole genome shotgun (WGS) entry which is preliminary data.</text>
</comment>
<dbReference type="InterPro" id="IPR000835">
    <property type="entry name" value="HTH_MarR-typ"/>
</dbReference>
<reference evidence="5 6" key="1">
    <citation type="journal article" date="2012" name="J. Bacteriol.">
        <title>Draft Genome Sequence of Novosphingobium nitrogenifigens Y88T.</title>
        <authorList>
            <person name="Strabala T.J."/>
            <person name="Macdonald L."/>
            <person name="Liu V."/>
            <person name="Smit A.M."/>
        </authorList>
    </citation>
    <scope>NUCLEOTIDE SEQUENCE [LARGE SCALE GENOMIC DNA]</scope>
    <source>
        <strain evidence="5 6">DSM 19370</strain>
    </source>
</reference>
<dbReference type="InterPro" id="IPR036388">
    <property type="entry name" value="WH-like_DNA-bd_sf"/>
</dbReference>
<dbReference type="InterPro" id="IPR023187">
    <property type="entry name" value="Tscrpt_reg_MarR-type_CS"/>
</dbReference>
<dbReference type="eggNOG" id="COG1846">
    <property type="taxonomic scope" value="Bacteria"/>
</dbReference>
<keyword evidence="1" id="KW-0805">Transcription regulation</keyword>
<dbReference type="EMBL" id="AEWJ01000065">
    <property type="protein sequence ID" value="EGD57294.1"/>
    <property type="molecule type" value="Genomic_DNA"/>
</dbReference>
<sequence>MRAGMTGTNSRLLDFLPYRLAVTSNAVSGMIADEYRERFGLKISEWRVMAILSDCGPLTQRELVQCTVTDKVTVNRACKALEERGFLRRSPNRADGRSHHLELTEEGREICEQIWPRVYDAYDRVFAALTPRETDRLRDLLDKLRESVRGERNEKAQRVR</sequence>
<dbReference type="PROSITE" id="PS01117">
    <property type="entry name" value="HTH_MARR_1"/>
    <property type="match status" value="1"/>
</dbReference>
<dbReference type="Proteomes" id="UP000004728">
    <property type="component" value="Unassembled WGS sequence"/>
</dbReference>
<accession>F1ZDG5</accession>
<evidence type="ECO:0000256" key="3">
    <source>
        <dbReference type="ARBA" id="ARBA00023163"/>
    </source>
</evidence>
<proteinExistence type="predicted"/>
<dbReference type="PROSITE" id="PS50995">
    <property type="entry name" value="HTH_MARR_2"/>
    <property type="match status" value="1"/>
</dbReference>
<dbReference type="SMART" id="SM00347">
    <property type="entry name" value="HTH_MARR"/>
    <property type="match status" value="1"/>
</dbReference>
<organism evidence="5 6">
    <name type="scientific">Novosphingobium nitrogenifigens DSM 19370</name>
    <dbReference type="NCBI Taxonomy" id="983920"/>
    <lineage>
        <taxon>Bacteria</taxon>
        <taxon>Pseudomonadati</taxon>
        <taxon>Pseudomonadota</taxon>
        <taxon>Alphaproteobacteria</taxon>
        <taxon>Sphingomonadales</taxon>
        <taxon>Sphingomonadaceae</taxon>
        <taxon>Novosphingobium</taxon>
    </lineage>
</organism>
<dbReference type="GO" id="GO:0006950">
    <property type="term" value="P:response to stress"/>
    <property type="evidence" value="ECO:0007669"/>
    <property type="project" value="TreeGrafter"/>
</dbReference>
<evidence type="ECO:0000256" key="2">
    <source>
        <dbReference type="ARBA" id="ARBA00023125"/>
    </source>
</evidence>
<gene>
    <name evidence="5" type="ORF">Y88_3603</name>
</gene>
<dbReference type="SUPFAM" id="SSF46785">
    <property type="entry name" value="Winged helix' DNA-binding domain"/>
    <property type="match status" value="1"/>
</dbReference>